<gene>
    <name evidence="4" type="ORF">ACFO60_24940</name>
</gene>
<dbReference type="Gene3D" id="3.30.565.10">
    <property type="entry name" value="Histidine kinase-like ATPase, C-terminal domain"/>
    <property type="match status" value="1"/>
</dbReference>
<dbReference type="RefSeq" id="WP_380844034.1">
    <property type="nucleotide sequence ID" value="NZ_JBHSFP010000019.1"/>
</dbReference>
<keyword evidence="1" id="KW-0723">Serine/threonine-protein kinase</keyword>
<dbReference type="CDD" id="cd16936">
    <property type="entry name" value="HATPase_RsbW-like"/>
    <property type="match status" value="1"/>
</dbReference>
<protein>
    <submittedName>
        <fullName evidence="4">ATP-binding protein</fullName>
    </submittedName>
</protein>
<keyword evidence="1" id="KW-0418">Kinase</keyword>
<keyword evidence="5" id="KW-1185">Reference proteome</keyword>
<evidence type="ECO:0000313" key="5">
    <source>
        <dbReference type="Proteomes" id="UP001596004"/>
    </source>
</evidence>
<evidence type="ECO:0000256" key="1">
    <source>
        <dbReference type="ARBA" id="ARBA00022527"/>
    </source>
</evidence>
<organism evidence="4 5">
    <name type="scientific">Sphaerisporangium dianthi</name>
    <dbReference type="NCBI Taxonomy" id="1436120"/>
    <lineage>
        <taxon>Bacteria</taxon>
        <taxon>Bacillati</taxon>
        <taxon>Actinomycetota</taxon>
        <taxon>Actinomycetes</taxon>
        <taxon>Streptosporangiales</taxon>
        <taxon>Streptosporangiaceae</taxon>
        <taxon>Sphaerisporangium</taxon>
    </lineage>
</organism>
<evidence type="ECO:0000256" key="2">
    <source>
        <dbReference type="SAM" id="MobiDB-lite"/>
    </source>
</evidence>
<evidence type="ECO:0000313" key="4">
    <source>
        <dbReference type="EMBL" id="MFC4534022.1"/>
    </source>
</evidence>
<dbReference type="GO" id="GO:0005524">
    <property type="term" value="F:ATP binding"/>
    <property type="evidence" value="ECO:0007669"/>
    <property type="project" value="UniProtKB-KW"/>
</dbReference>
<dbReference type="PANTHER" id="PTHR35526:SF3">
    <property type="entry name" value="ANTI-SIGMA-F FACTOR RSBW"/>
    <property type="match status" value="1"/>
</dbReference>
<dbReference type="Pfam" id="PF13581">
    <property type="entry name" value="HATPase_c_2"/>
    <property type="match status" value="1"/>
</dbReference>
<evidence type="ECO:0000259" key="3">
    <source>
        <dbReference type="Pfam" id="PF13581"/>
    </source>
</evidence>
<accession>A0ABV9CMG6</accession>
<proteinExistence type="predicted"/>
<name>A0ABV9CMG6_9ACTN</name>
<dbReference type="PANTHER" id="PTHR35526">
    <property type="entry name" value="ANTI-SIGMA-F FACTOR RSBW-RELATED"/>
    <property type="match status" value="1"/>
</dbReference>
<feature type="domain" description="Histidine kinase/HSP90-like ATPase" evidence="3">
    <location>
        <begin position="40"/>
        <end position="162"/>
    </location>
</feature>
<dbReference type="InterPro" id="IPR003594">
    <property type="entry name" value="HATPase_dom"/>
</dbReference>
<comment type="caution">
    <text evidence="4">The sequence shown here is derived from an EMBL/GenBank/DDBJ whole genome shotgun (WGS) entry which is preliminary data.</text>
</comment>
<dbReference type="Proteomes" id="UP001596004">
    <property type="component" value="Unassembled WGS sequence"/>
</dbReference>
<dbReference type="InterPro" id="IPR036890">
    <property type="entry name" value="HATPase_C_sf"/>
</dbReference>
<dbReference type="EMBL" id="JBHSFP010000019">
    <property type="protein sequence ID" value="MFC4534022.1"/>
    <property type="molecule type" value="Genomic_DNA"/>
</dbReference>
<reference evidence="5" key="1">
    <citation type="journal article" date="2019" name="Int. J. Syst. Evol. Microbiol.">
        <title>The Global Catalogue of Microorganisms (GCM) 10K type strain sequencing project: providing services to taxonomists for standard genome sequencing and annotation.</title>
        <authorList>
            <consortium name="The Broad Institute Genomics Platform"/>
            <consortium name="The Broad Institute Genome Sequencing Center for Infectious Disease"/>
            <person name="Wu L."/>
            <person name="Ma J."/>
        </authorList>
    </citation>
    <scope>NUCLEOTIDE SEQUENCE [LARGE SCALE GENOMIC DNA]</scope>
    <source>
        <strain evidence="5">CGMCC 4.7132</strain>
    </source>
</reference>
<dbReference type="SUPFAM" id="SSF55874">
    <property type="entry name" value="ATPase domain of HSP90 chaperone/DNA topoisomerase II/histidine kinase"/>
    <property type="match status" value="1"/>
</dbReference>
<sequence>MAAIPITLPEPLAGGHPSRSEPVSESVRLGPEVLIWRRAFSARPDQASGARRFARFLLAGTVFADDAELIVGELAGNAIRHTRSGPPDGHFTVEITLTSARHAALTAPASAVNVLITVYDLGGGGIPRFDDGGRHDSYEENGRGLAIVTALAARVGHQGTPAGGHRVWAYLTAPDSHPAHP</sequence>
<dbReference type="InterPro" id="IPR050267">
    <property type="entry name" value="Anti-sigma-factor_SerPK"/>
</dbReference>
<keyword evidence="4" id="KW-0547">Nucleotide-binding</keyword>
<feature type="region of interest" description="Disordered" evidence="2">
    <location>
        <begin position="1"/>
        <end position="24"/>
    </location>
</feature>
<keyword evidence="1" id="KW-0808">Transferase</keyword>
<keyword evidence="4" id="KW-0067">ATP-binding</keyword>